<evidence type="ECO:0000313" key="1">
    <source>
        <dbReference type="EMBL" id="QEO57582.1"/>
    </source>
</evidence>
<protein>
    <submittedName>
        <fullName evidence="1">Uncharacterized protein</fullName>
    </submittedName>
</protein>
<reference evidence="1 2" key="1">
    <citation type="submission" date="2019-09" db="EMBL/GenBank/DDBJ databases">
        <title>Complete genome sequence of Francisella marina E103-15.</title>
        <authorList>
            <person name="Tekedar H.C."/>
            <person name="Griffin M.J."/>
            <person name="Waldbieser G.C."/>
            <person name="Soto E."/>
        </authorList>
    </citation>
    <scope>NUCLEOTIDE SEQUENCE [LARGE SCALE GENOMIC DNA]</scope>
    <source>
        <strain evidence="1 2">E103-15</strain>
    </source>
</reference>
<dbReference type="RefSeq" id="WP_149368762.1">
    <property type="nucleotide sequence ID" value="NZ_CP043550.1"/>
</dbReference>
<sequence>MSSLNNKQLYDYIREKLKKEFSENYVTSYPKDGKTIYVAGRYIEVKHEAETLAELKEIVDKEIK</sequence>
<organism evidence="1 2">
    <name type="scientific">Francisella marina</name>
    <dbReference type="NCBI Taxonomy" id="2249302"/>
    <lineage>
        <taxon>Bacteria</taxon>
        <taxon>Pseudomonadati</taxon>
        <taxon>Pseudomonadota</taxon>
        <taxon>Gammaproteobacteria</taxon>
        <taxon>Thiotrichales</taxon>
        <taxon>Francisellaceae</taxon>
        <taxon>Francisella</taxon>
    </lineage>
</organism>
<dbReference type="EMBL" id="CP043550">
    <property type="protein sequence ID" value="QEO57582.1"/>
    <property type="molecule type" value="Genomic_DNA"/>
</dbReference>
<keyword evidence="2" id="KW-1185">Reference proteome</keyword>
<name>A0ABX5ZHT1_9GAMM</name>
<gene>
    <name evidence="1" type="ORF">F0R74_06840</name>
</gene>
<accession>A0ABX5ZHT1</accession>
<proteinExistence type="predicted"/>
<dbReference type="Proteomes" id="UP000322509">
    <property type="component" value="Chromosome"/>
</dbReference>
<evidence type="ECO:0000313" key="2">
    <source>
        <dbReference type="Proteomes" id="UP000322509"/>
    </source>
</evidence>